<gene>
    <name evidence="2" type="ORF">BTIS_2212</name>
</gene>
<evidence type="ECO:0000313" key="3">
    <source>
        <dbReference type="Proteomes" id="UP000216444"/>
    </source>
</evidence>
<dbReference type="InterPro" id="IPR036249">
    <property type="entry name" value="Thioredoxin-like_sf"/>
</dbReference>
<dbReference type="PANTHER" id="PTHR30041:SF8">
    <property type="entry name" value="PROTEIN YFFB"/>
    <property type="match status" value="1"/>
</dbReference>
<organism evidence="2 3">
    <name type="scientific">Bifidobacterium tissieri</name>
    <dbReference type="NCBI Taxonomy" id="1630162"/>
    <lineage>
        <taxon>Bacteria</taxon>
        <taxon>Bacillati</taxon>
        <taxon>Actinomycetota</taxon>
        <taxon>Actinomycetes</taxon>
        <taxon>Bifidobacteriales</taxon>
        <taxon>Bifidobacteriaceae</taxon>
        <taxon>Bifidobacterium</taxon>
    </lineage>
</organism>
<accession>A0A261F8Z0</accession>
<dbReference type="InterPro" id="IPR006504">
    <property type="entry name" value="Tscrpt_reg_Spx/MgsR"/>
</dbReference>
<comment type="caution">
    <text evidence="2">The sequence shown here is derived from an EMBL/GenBank/DDBJ whole genome shotgun (WGS) entry which is preliminary data.</text>
</comment>
<dbReference type="Pfam" id="PF03960">
    <property type="entry name" value="ArsC"/>
    <property type="match status" value="1"/>
</dbReference>
<sequence>MSQPLFLCHPRCSTCAKARTWMNDHGIAYVERDIRTDNPTVEELTRWHAVSGLPIRRFFNTSGQLYRSMGLKDKLPSMSDADAIALLATDGMLVKRPLLIIGDDVDAPTAVLVGFRQPEWESALLV</sequence>
<reference evidence="2 3" key="1">
    <citation type="journal article" date="2017" name="BMC Genomics">
        <title>Comparative genomic and phylogenomic analyses of the Bifidobacteriaceae family.</title>
        <authorList>
            <person name="Lugli G.A."/>
            <person name="Milani C."/>
            <person name="Turroni F."/>
            <person name="Duranti S."/>
            <person name="Mancabelli L."/>
            <person name="Mangifesta M."/>
            <person name="Ferrario C."/>
            <person name="Modesto M."/>
            <person name="Mattarelli P."/>
            <person name="Jiri K."/>
            <person name="van Sinderen D."/>
            <person name="Ventura M."/>
        </authorList>
    </citation>
    <scope>NUCLEOTIDE SEQUENCE [LARGE SCALE GENOMIC DNA]</scope>
    <source>
        <strain evidence="2 3">DSM 100201</strain>
    </source>
</reference>
<comment type="similarity">
    <text evidence="1">Belongs to the ArsC family.</text>
</comment>
<dbReference type="PANTHER" id="PTHR30041">
    <property type="entry name" value="ARSENATE REDUCTASE"/>
    <property type="match status" value="1"/>
</dbReference>
<dbReference type="AlphaFoldDB" id="A0A261F8Z0"/>
<evidence type="ECO:0000256" key="1">
    <source>
        <dbReference type="PROSITE-ProRule" id="PRU01282"/>
    </source>
</evidence>
<dbReference type="EMBL" id="MWWV01000024">
    <property type="protein sequence ID" value="OZG55366.1"/>
    <property type="molecule type" value="Genomic_DNA"/>
</dbReference>
<dbReference type="SUPFAM" id="SSF52833">
    <property type="entry name" value="Thioredoxin-like"/>
    <property type="match status" value="1"/>
</dbReference>
<name>A0A261F8Z0_9BIFI</name>
<dbReference type="RefSeq" id="WP_094665524.1">
    <property type="nucleotide sequence ID" value="NZ_MWWV01000024.1"/>
</dbReference>
<dbReference type="NCBIfam" id="TIGR01617">
    <property type="entry name" value="arsC_related"/>
    <property type="match status" value="1"/>
</dbReference>
<evidence type="ECO:0000313" key="2">
    <source>
        <dbReference type="EMBL" id="OZG55366.1"/>
    </source>
</evidence>
<dbReference type="CDD" id="cd03036">
    <property type="entry name" value="ArsC_like"/>
    <property type="match status" value="1"/>
</dbReference>
<keyword evidence="3" id="KW-1185">Reference proteome</keyword>
<dbReference type="InterPro" id="IPR006660">
    <property type="entry name" value="Arsenate_reductase-like"/>
</dbReference>
<dbReference type="Proteomes" id="UP000216444">
    <property type="component" value="Unassembled WGS sequence"/>
</dbReference>
<proteinExistence type="inferred from homology"/>
<protein>
    <submittedName>
        <fullName evidence="2">ArsC family transcriptional regulator</fullName>
    </submittedName>
</protein>
<dbReference type="PROSITE" id="PS51353">
    <property type="entry name" value="ARSC"/>
    <property type="match status" value="1"/>
</dbReference>
<dbReference type="Gene3D" id="3.40.30.10">
    <property type="entry name" value="Glutaredoxin"/>
    <property type="match status" value="1"/>
</dbReference>